<dbReference type="InterPro" id="IPR003012">
    <property type="entry name" value="Tet_transcr_reg_TetR"/>
</dbReference>
<dbReference type="PROSITE" id="PS50977">
    <property type="entry name" value="HTH_TETR_2"/>
    <property type="match status" value="1"/>
</dbReference>
<organism evidence="4 5">
    <name type="scientific">Apilactobacillus xinyiensis</name>
    <dbReference type="NCBI Taxonomy" id="2841032"/>
    <lineage>
        <taxon>Bacteria</taxon>
        <taxon>Bacillati</taxon>
        <taxon>Bacillota</taxon>
        <taxon>Bacilli</taxon>
        <taxon>Lactobacillales</taxon>
        <taxon>Lactobacillaceae</taxon>
        <taxon>Apilactobacillus</taxon>
    </lineage>
</organism>
<accession>A0ABT0I1F5</accession>
<dbReference type="Gene3D" id="1.10.357.10">
    <property type="entry name" value="Tetracycline Repressor, domain 2"/>
    <property type="match status" value="1"/>
</dbReference>
<evidence type="ECO:0000259" key="3">
    <source>
        <dbReference type="PROSITE" id="PS50977"/>
    </source>
</evidence>
<keyword evidence="5" id="KW-1185">Reference proteome</keyword>
<feature type="DNA-binding region" description="H-T-H motif" evidence="2">
    <location>
        <begin position="23"/>
        <end position="42"/>
    </location>
</feature>
<dbReference type="InterPro" id="IPR009057">
    <property type="entry name" value="Homeodomain-like_sf"/>
</dbReference>
<dbReference type="InterPro" id="IPR001647">
    <property type="entry name" value="HTH_TetR"/>
</dbReference>
<name>A0ABT0I1F5_9LACO</name>
<proteinExistence type="predicted"/>
<comment type="caution">
    <text evidence="4">The sequence shown here is derived from an EMBL/GenBank/DDBJ whole genome shotgun (WGS) entry which is preliminary data.</text>
</comment>
<dbReference type="EMBL" id="JAJIAO010000002">
    <property type="protein sequence ID" value="MCK8624557.1"/>
    <property type="molecule type" value="Genomic_DNA"/>
</dbReference>
<evidence type="ECO:0000313" key="5">
    <source>
        <dbReference type="Proteomes" id="UP001522905"/>
    </source>
</evidence>
<dbReference type="SUPFAM" id="SSF46689">
    <property type="entry name" value="Homeodomain-like"/>
    <property type="match status" value="1"/>
</dbReference>
<evidence type="ECO:0000256" key="2">
    <source>
        <dbReference type="PROSITE-ProRule" id="PRU00335"/>
    </source>
</evidence>
<dbReference type="Proteomes" id="UP001522905">
    <property type="component" value="Unassembled WGS sequence"/>
</dbReference>
<dbReference type="Pfam" id="PF00440">
    <property type="entry name" value="TetR_N"/>
    <property type="match status" value="1"/>
</dbReference>
<evidence type="ECO:0000313" key="4">
    <source>
        <dbReference type="EMBL" id="MCK8624557.1"/>
    </source>
</evidence>
<gene>
    <name evidence="4" type="ORF">LNP07_03410</name>
</gene>
<dbReference type="PRINTS" id="PR00400">
    <property type="entry name" value="TETREPRESSOR"/>
</dbReference>
<evidence type="ECO:0000256" key="1">
    <source>
        <dbReference type="ARBA" id="ARBA00023125"/>
    </source>
</evidence>
<feature type="domain" description="HTH tetR-type" evidence="3">
    <location>
        <begin position="1"/>
        <end position="60"/>
    </location>
</feature>
<sequence length="198" mass="23284">MPISKELIVSTGLEMLNNNENLNMRKLAEKLDIKASSLYWYFKNKQELINGIASYLFNQVQVSDNLKGIDYLRCFCIKDYDVFSKNINALHYFYHNPPSGGLELKFAVKTVKEIMSMNYDVYDAIYLLGMLHHFVLQSVHDNRLSDWSLKYANEIIAKIDKTKQLKHQEFSKLRLGKDKFIEYLDMLLNTVSEHKKRE</sequence>
<keyword evidence="1 2" id="KW-0238">DNA-binding</keyword>
<protein>
    <submittedName>
        <fullName evidence="4">TetR/AcrR family transcriptional regulator</fullName>
    </submittedName>
</protein>
<reference evidence="4 5" key="1">
    <citation type="submission" date="2021-11" db="EMBL/GenBank/DDBJ databases">
        <title>Comparative genomics of bee honey and flower isolates.</title>
        <authorList>
            <person name="Bechtner J.D."/>
            <person name="Gallus M.K."/>
            <person name="Ehrmann M."/>
        </authorList>
    </citation>
    <scope>NUCLEOTIDE SEQUENCE [LARGE SCALE GENOMIC DNA]</scope>
    <source>
        <strain evidence="4 5">M161</strain>
    </source>
</reference>
<dbReference type="RefSeq" id="WP_220728281.1">
    <property type="nucleotide sequence ID" value="NZ_BPLM01000009.1"/>
</dbReference>